<evidence type="ECO:0000256" key="1">
    <source>
        <dbReference type="SAM" id="MobiDB-lite"/>
    </source>
</evidence>
<dbReference type="Proteomes" id="UP001234989">
    <property type="component" value="Chromosome 4"/>
</dbReference>
<dbReference type="EMBL" id="CP133615">
    <property type="protein sequence ID" value="WMV24145.1"/>
    <property type="molecule type" value="Genomic_DNA"/>
</dbReference>
<reference evidence="3" key="1">
    <citation type="submission" date="2023-08" db="EMBL/GenBank/DDBJ databases">
        <title>A de novo genome assembly of Solanum verrucosum Schlechtendal, a Mexican diploid species geographically isolated from the other diploid A-genome species in potato relatives.</title>
        <authorList>
            <person name="Hosaka K."/>
        </authorList>
    </citation>
    <scope>NUCLEOTIDE SEQUENCE</scope>
    <source>
        <tissue evidence="3">Young leaves</tissue>
    </source>
</reference>
<dbReference type="InterPro" id="IPR026960">
    <property type="entry name" value="RVT-Znf"/>
</dbReference>
<keyword evidence="4" id="KW-1185">Reference proteome</keyword>
<evidence type="ECO:0000313" key="3">
    <source>
        <dbReference type="EMBL" id="WMV24145.1"/>
    </source>
</evidence>
<name>A0AAF0TSA9_SOLVR</name>
<sequence length="147" mass="17494">MKLLNGCSYYILPSTGDYQQRLDWRNGGYIVASLTCLLCQEEDEDIEHLFFECSFTSNVWNKILTWQGIQRPSLKWQDEVQWALAHIKSKNNVTQEYRMTLAGPYIVYERNETTKIFQHKQRNRRRLSSTDNTKCAHKRNPECQVRK</sequence>
<accession>A0AAF0TSA9</accession>
<organism evidence="3 4">
    <name type="scientific">Solanum verrucosum</name>
    <dbReference type="NCBI Taxonomy" id="315347"/>
    <lineage>
        <taxon>Eukaryota</taxon>
        <taxon>Viridiplantae</taxon>
        <taxon>Streptophyta</taxon>
        <taxon>Embryophyta</taxon>
        <taxon>Tracheophyta</taxon>
        <taxon>Spermatophyta</taxon>
        <taxon>Magnoliopsida</taxon>
        <taxon>eudicotyledons</taxon>
        <taxon>Gunneridae</taxon>
        <taxon>Pentapetalae</taxon>
        <taxon>asterids</taxon>
        <taxon>lamiids</taxon>
        <taxon>Solanales</taxon>
        <taxon>Solanaceae</taxon>
        <taxon>Solanoideae</taxon>
        <taxon>Solaneae</taxon>
        <taxon>Solanum</taxon>
    </lineage>
</organism>
<dbReference type="AlphaFoldDB" id="A0AAF0TSA9"/>
<feature type="region of interest" description="Disordered" evidence="1">
    <location>
        <begin position="119"/>
        <end position="147"/>
    </location>
</feature>
<protein>
    <recommendedName>
        <fullName evidence="2">Reverse transcriptase zinc-binding domain-containing protein</fullName>
    </recommendedName>
</protein>
<evidence type="ECO:0000313" key="4">
    <source>
        <dbReference type="Proteomes" id="UP001234989"/>
    </source>
</evidence>
<proteinExistence type="predicted"/>
<dbReference type="Pfam" id="PF13966">
    <property type="entry name" value="zf-RVT"/>
    <property type="match status" value="1"/>
</dbReference>
<gene>
    <name evidence="3" type="ORF">MTR67_017530</name>
</gene>
<feature type="domain" description="Reverse transcriptase zinc-binding" evidence="2">
    <location>
        <begin position="33"/>
        <end position="60"/>
    </location>
</feature>
<evidence type="ECO:0000259" key="2">
    <source>
        <dbReference type="Pfam" id="PF13966"/>
    </source>
</evidence>